<dbReference type="Proteomes" id="UP000824223">
    <property type="component" value="Unassembled WGS sequence"/>
</dbReference>
<comment type="caution">
    <text evidence="3">The sequence shown here is derived from an EMBL/GenBank/DDBJ whole genome shotgun (WGS) entry which is preliminary data.</text>
</comment>
<dbReference type="AlphaFoldDB" id="A0A9D2KKM2"/>
<feature type="region of interest" description="Disordered" evidence="1">
    <location>
        <begin position="233"/>
        <end position="258"/>
    </location>
</feature>
<feature type="compositionally biased region" description="Basic and acidic residues" evidence="1">
    <location>
        <begin position="236"/>
        <end position="249"/>
    </location>
</feature>
<accession>A0A9D2KKM2</accession>
<name>A0A9D2KKM2_9FIRM</name>
<evidence type="ECO:0000313" key="3">
    <source>
        <dbReference type="EMBL" id="HJA06947.1"/>
    </source>
</evidence>
<gene>
    <name evidence="3" type="ORF">H9798_07400</name>
</gene>
<organism evidence="3 4">
    <name type="scientific">Candidatus Mediterraneibacter pullicola</name>
    <dbReference type="NCBI Taxonomy" id="2838682"/>
    <lineage>
        <taxon>Bacteria</taxon>
        <taxon>Bacillati</taxon>
        <taxon>Bacillota</taxon>
        <taxon>Clostridia</taxon>
        <taxon>Lachnospirales</taxon>
        <taxon>Lachnospiraceae</taxon>
        <taxon>Mediterraneibacter</taxon>
    </lineage>
</organism>
<evidence type="ECO:0000313" key="4">
    <source>
        <dbReference type="Proteomes" id="UP000824223"/>
    </source>
</evidence>
<sequence length="289" mass="34508">MKITYENQWERATLHVDLEIPYRENYQMQMLDKNTVSSLLKITGRGWDGKSRYSFHTKGFISMEKEYARKEMKKEDVEQFTEQLRAAVAEIRDYLLDPDQILLLPEFIFLKDGRYRFCYLPQTDLEGKKSLCVSFHELTEYFIKKLDHRDTEGIFLIYKLHKETFRDSYDLGGILEEYREEASIRREKGQKKKVEVRRGKEEYKDMTGEGEEGEEGNSALSECAVFYAVEEEQEDDIYKEPRDKHEIGQKKKQKNGRIKSIVQRVRTGRWGRWEDLITEMDGQRPNRHL</sequence>
<dbReference type="InterPro" id="IPR045962">
    <property type="entry name" value="DUF6382"/>
</dbReference>
<reference evidence="3" key="1">
    <citation type="journal article" date="2021" name="PeerJ">
        <title>Extensive microbial diversity within the chicken gut microbiome revealed by metagenomics and culture.</title>
        <authorList>
            <person name="Gilroy R."/>
            <person name="Ravi A."/>
            <person name="Getino M."/>
            <person name="Pursley I."/>
            <person name="Horton D.L."/>
            <person name="Alikhan N.F."/>
            <person name="Baker D."/>
            <person name="Gharbi K."/>
            <person name="Hall N."/>
            <person name="Watson M."/>
            <person name="Adriaenssens E.M."/>
            <person name="Foster-Nyarko E."/>
            <person name="Jarju S."/>
            <person name="Secka A."/>
            <person name="Antonio M."/>
            <person name="Oren A."/>
            <person name="Chaudhuri R.R."/>
            <person name="La Ragione R."/>
            <person name="Hildebrand F."/>
            <person name="Pallen M.J."/>
        </authorList>
    </citation>
    <scope>NUCLEOTIDE SEQUENCE</scope>
    <source>
        <strain evidence="3">ChiSjej2B20-11307</strain>
    </source>
</reference>
<dbReference type="EMBL" id="DXAK01000040">
    <property type="protein sequence ID" value="HJA06947.1"/>
    <property type="molecule type" value="Genomic_DNA"/>
</dbReference>
<evidence type="ECO:0000259" key="2">
    <source>
        <dbReference type="Pfam" id="PF19909"/>
    </source>
</evidence>
<proteinExistence type="predicted"/>
<reference evidence="3" key="2">
    <citation type="submission" date="2021-04" db="EMBL/GenBank/DDBJ databases">
        <authorList>
            <person name="Gilroy R."/>
        </authorList>
    </citation>
    <scope>NUCLEOTIDE SEQUENCE</scope>
    <source>
        <strain evidence="3">ChiSjej2B20-11307</strain>
    </source>
</reference>
<evidence type="ECO:0000256" key="1">
    <source>
        <dbReference type="SAM" id="MobiDB-lite"/>
    </source>
</evidence>
<protein>
    <recommendedName>
        <fullName evidence="2">DUF6382 domain-containing protein</fullName>
    </recommendedName>
</protein>
<dbReference type="Pfam" id="PF19909">
    <property type="entry name" value="DUF6382"/>
    <property type="match status" value="1"/>
</dbReference>
<feature type="domain" description="DUF6382" evidence="2">
    <location>
        <begin position="5"/>
        <end position="168"/>
    </location>
</feature>